<dbReference type="Pfam" id="PF04389">
    <property type="entry name" value="Peptidase_M28"/>
    <property type="match status" value="1"/>
</dbReference>
<dbReference type="GO" id="GO:0008235">
    <property type="term" value="F:metalloexopeptidase activity"/>
    <property type="evidence" value="ECO:0007669"/>
    <property type="project" value="InterPro"/>
</dbReference>
<feature type="domain" description="Peptidase M28" evidence="2">
    <location>
        <begin position="89"/>
        <end position="289"/>
    </location>
</feature>
<gene>
    <name evidence="3" type="ORF">FKR84_12005</name>
</gene>
<proteinExistence type="predicted"/>
<dbReference type="RefSeq" id="WP_141422561.1">
    <property type="nucleotide sequence ID" value="NZ_VIAR01000014.1"/>
</dbReference>
<keyword evidence="3" id="KW-0378">Hydrolase</keyword>
<evidence type="ECO:0000259" key="2">
    <source>
        <dbReference type="Pfam" id="PF04389"/>
    </source>
</evidence>
<accession>A0A507Z9G8</accession>
<name>A0A507Z9G8_9FLAO</name>
<dbReference type="OrthoDB" id="9764939at2"/>
<dbReference type="Gene3D" id="3.40.630.10">
    <property type="entry name" value="Zn peptidases"/>
    <property type="match status" value="1"/>
</dbReference>
<feature type="signal peptide" evidence="1">
    <location>
        <begin position="1"/>
        <end position="19"/>
    </location>
</feature>
<dbReference type="InterPro" id="IPR007484">
    <property type="entry name" value="Peptidase_M28"/>
</dbReference>
<dbReference type="SUPFAM" id="SSF53187">
    <property type="entry name" value="Zn-dependent exopeptidases"/>
    <property type="match status" value="1"/>
</dbReference>
<sequence length="314" mass="35910">MKKIYHFVTLVFLGFVSFAQETTPKLENRFLEETLTYLASDELEGRKTGTEGIEKAAVYMENIFTESKLQPFFTTYRDSFKVKGQTGYNLVALKEGNDPELKEEYIVLGAHYDHIGKVKKDVDGDFIANGANDNAAGTTAVVALAKQFAQIETKRSILFVLFSAEEEGLEGSKHLAKKLDEAETDIYVLLNFEMIGVPLKGESYQAYLTGYEKSNLAEKFNHYAGEKVLGFFPKAQEFQLFKRSDNYPFYKYLNIPAQSLSTFDFSNYDYYHHVKDESDLMDFAHMRKLIESMSRGIEKMANTPEKEIYLTPKK</sequence>
<dbReference type="EMBL" id="VIAR01000014">
    <property type="protein sequence ID" value="TQD34356.1"/>
    <property type="molecule type" value="Genomic_DNA"/>
</dbReference>
<dbReference type="AlphaFoldDB" id="A0A507Z9G8"/>
<evidence type="ECO:0000256" key="1">
    <source>
        <dbReference type="SAM" id="SignalP"/>
    </source>
</evidence>
<reference evidence="3 4" key="1">
    <citation type="submission" date="2019-06" db="EMBL/GenBank/DDBJ databases">
        <title>Flavibacter putida gen. nov., sp. nov., a novel marine bacterium of the family Flavobacteriaceae isolated from coastal seawater.</title>
        <authorList>
            <person name="Feng X."/>
        </authorList>
    </citation>
    <scope>NUCLEOTIDE SEQUENCE [LARGE SCALE GENOMIC DNA]</scope>
    <source>
        <strain evidence="3 4">PLHSN227</strain>
    </source>
</reference>
<protein>
    <submittedName>
        <fullName evidence="3">M20/M25/M40 family metallo-hydrolase</fullName>
    </submittedName>
</protein>
<feature type="chain" id="PRO_5021490082" evidence="1">
    <location>
        <begin position="20"/>
        <end position="314"/>
    </location>
</feature>
<dbReference type="InterPro" id="IPR045175">
    <property type="entry name" value="M28_fam"/>
</dbReference>
<keyword evidence="1" id="KW-0732">Signal</keyword>
<dbReference type="PANTHER" id="PTHR12147">
    <property type="entry name" value="METALLOPEPTIDASE M28 FAMILY MEMBER"/>
    <property type="match status" value="1"/>
</dbReference>
<comment type="caution">
    <text evidence="3">The sequence shown here is derived from an EMBL/GenBank/DDBJ whole genome shotgun (WGS) entry which is preliminary data.</text>
</comment>
<keyword evidence="4" id="KW-1185">Reference proteome</keyword>
<evidence type="ECO:0000313" key="4">
    <source>
        <dbReference type="Proteomes" id="UP000317169"/>
    </source>
</evidence>
<dbReference type="GO" id="GO:0006508">
    <property type="term" value="P:proteolysis"/>
    <property type="evidence" value="ECO:0007669"/>
    <property type="project" value="InterPro"/>
</dbReference>
<dbReference type="Proteomes" id="UP000317169">
    <property type="component" value="Unassembled WGS sequence"/>
</dbReference>
<dbReference type="PANTHER" id="PTHR12147:SF26">
    <property type="entry name" value="PEPTIDASE M28 DOMAIN-CONTAINING PROTEIN"/>
    <property type="match status" value="1"/>
</dbReference>
<organism evidence="3 4">
    <name type="scientific">Haloflavibacter putidus</name>
    <dbReference type="NCBI Taxonomy" id="2576776"/>
    <lineage>
        <taxon>Bacteria</taxon>
        <taxon>Pseudomonadati</taxon>
        <taxon>Bacteroidota</taxon>
        <taxon>Flavobacteriia</taxon>
        <taxon>Flavobacteriales</taxon>
        <taxon>Flavobacteriaceae</taxon>
        <taxon>Haloflavibacter</taxon>
    </lineage>
</organism>
<evidence type="ECO:0000313" key="3">
    <source>
        <dbReference type="EMBL" id="TQD34356.1"/>
    </source>
</evidence>